<evidence type="ECO:0000256" key="4">
    <source>
        <dbReference type="ARBA" id="ARBA00015522"/>
    </source>
</evidence>
<feature type="compositionally biased region" description="Acidic residues" evidence="6">
    <location>
        <begin position="114"/>
        <end position="130"/>
    </location>
</feature>
<dbReference type="PANTHER" id="PTHR13243:SF1">
    <property type="entry name" value="NUCLEOLAR PROTEIN 16"/>
    <property type="match status" value="1"/>
</dbReference>
<feature type="region of interest" description="Disordered" evidence="6">
    <location>
        <begin position="64"/>
        <end position="87"/>
    </location>
</feature>
<feature type="region of interest" description="Disordered" evidence="6">
    <location>
        <begin position="114"/>
        <end position="136"/>
    </location>
</feature>
<gene>
    <name evidence="7" type="ORF">IAS62_000861</name>
</gene>
<dbReference type="GeneID" id="89987637"/>
<organism evidence="7 8">
    <name type="scientific">Cryptococcus decagattii</name>
    <dbReference type="NCBI Taxonomy" id="1859122"/>
    <lineage>
        <taxon>Eukaryota</taxon>
        <taxon>Fungi</taxon>
        <taxon>Dikarya</taxon>
        <taxon>Basidiomycota</taxon>
        <taxon>Agaricomycotina</taxon>
        <taxon>Tremellomycetes</taxon>
        <taxon>Tremellales</taxon>
        <taxon>Cryptococcaceae</taxon>
        <taxon>Cryptococcus</taxon>
        <taxon>Cryptococcus gattii species complex</taxon>
    </lineage>
</organism>
<name>A0ABZ2ALZ2_9TREE</name>
<feature type="compositionally biased region" description="Basic residues" evidence="6">
    <location>
        <begin position="1"/>
        <end position="34"/>
    </location>
</feature>
<evidence type="ECO:0000256" key="6">
    <source>
        <dbReference type="SAM" id="MobiDB-lite"/>
    </source>
</evidence>
<evidence type="ECO:0000256" key="2">
    <source>
        <dbReference type="ARBA" id="ARBA00004604"/>
    </source>
</evidence>
<evidence type="ECO:0000256" key="5">
    <source>
        <dbReference type="ARBA" id="ARBA00023242"/>
    </source>
</evidence>
<keyword evidence="8" id="KW-1185">Reference proteome</keyword>
<evidence type="ECO:0000313" key="7">
    <source>
        <dbReference type="EMBL" id="WVO19573.1"/>
    </source>
</evidence>
<feature type="region of interest" description="Disordered" evidence="6">
    <location>
        <begin position="1"/>
        <end position="42"/>
    </location>
</feature>
<evidence type="ECO:0000313" key="8">
    <source>
        <dbReference type="Proteomes" id="UP001432216"/>
    </source>
</evidence>
<comment type="similarity">
    <text evidence="3">Belongs to the NOP16 family.</text>
</comment>
<sequence>MANPRQRNKAKSSRSHKPSLNAKRRMHQKLRKAPPLKGPEVLQEKWDKKKTVFQNYAALGLLPSIPVPKGASTSRSQRVKLPEVPAETEAENVKIGFGRIIRDEEGNVIDIIIDEDEQEPEEQMEVDEEKEMGPVEAKTEVVKRLEELAASAAPVKRHSSMSERTWLQQLVDKYGDDTEMMARDRKLNVWQKTEGEIKRMIKKAGGVQLLRK</sequence>
<dbReference type="RefSeq" id="XP_064718813.1">
    <property type="nucleotide sequence ID" value="XM_064862741.1"/>
</dbReference>
<dbReference type="Pfam" id="PF09420">
    <property type="entry name" value="Nop16"/>
    <property type="match status" value="1"/>
</dbReference>
<dbReference type="EMBL" id="CP143807">
    <property type="protein sequence ID" value="WVO19573.1"/>
    <property type="molecule type" value="Genomic_DNA"/>
</dbReference>
<reference evidence="7 8" key="1">
    <citation type="submission" date="2024-01" db="EMBL/GenBank/DDBJ databases">
        <title>Comparative genomics of Cryptococcus and Kwoniella reveals pathogenesis evolution and contrasting modes of karyotype evolution via chromosome fusion or intercentromeric recombination.</title>
        <authorList>
            <person name="Coelho M.A."/>
            <person name="David-Palma M."/>
            <person name="Shea T."/>
            <person name="Bowers K."/>
            <person name="McGinley-Smith S."/>
            <person name="Mohammad A.W."/>
            <person name="Gnirke A."/>
            <person name="Yurkov A.M."/>
            <person name="Nowrousian M."/>
            <person name="Sun S."/>
            <person name="Cuomo C.A."/>
            <person name="Heitman J."/>
        </authorList>
    </citation>
    <scope>NUCLEOTIDE SEQUENCE [LARGE SCALE GENOMIC DNA]</scope>
    <source>
        <strain evidence="7 8">7685027</strain>
    </source>
</reference>
<comment type="function">
    <text evidence="1">Involved in the biogenesis of the 60S ribosomal subunit.</text>
</comment>
<comment type="subcellular location">
    <subcellularLocation>
        <location evidence="2">Nucleus</location>
        <location evidence="2">Nucleolus</location>
    </subcellularLocation>
</comment>
<dbReference type="InterPro" id="IPR019002">
    <property type="entry name" value="Ribosome_biogenesis_Nop16"/>
</dbReference>
<accession>A0ABZ2ALZ2</accession>
<protein>
    <recommendedName>
        <fullName evidence="4">Nucleolar protein 16</fullName>
    </recommendedName>
</protein>
<dbReference type="Proteomes" id="UP001432216">
    <property type="component" value="Chromosome 2"/>
</dbReference>
<dbReference type="PANTHER" id="PTHR13243">
    <property type="entry name" value="HSPC111 PROTEIN-RELATED"/>
    <property type="match status" value="1"/>
</dbReference>
<keyword evidence="5" id="KW-0539">Nucleus</keyword>
<proteinExistence type="inferred from homology"/>
<evidence type="ECO:0000256" key="1">
    <source>
        <dbReference type="ARBA" id="ARBA00002889"/>
    </source>
</evidence>
<evidence type="ECO:0000256" key="3">
    <source>
        <dbReference type="ARBA" id="ARBA00008479"/>
    </source>
</evidence>